<accession>J4H5B6</accession>
<dbReference type="GeneID" id="24101354"/>
<dbReference type="EMBL" id="HE797337">
    <property type="protein sequence ID" value="CCM06454.1"/>
    <property type="molecule type" value="Genomic_DNA"/>
</dbReference>
<evidence type="ECO:0000313" key="3">
    <source>
        <dbReference type="Proteomes" id="UP000006352"/>
    </source>
</evidence>
<keyword evidence="3" id="KW-1185">Reference proteome</keyword>
<feature type="region of interest" description="Disordered" evidence="1">
    <location>
        <begin position="9"/>
        <end position="38"/>
    </location>
</feature>
<dbReference type="RefSeq" id="XP_012185737.1">
    <property type="nucleotide sequence ID" value="XM_012330347.1"/>
</dbReference>
<protein>
    <submittedName>
        <fullName evidence="2">Uncharacterized protein</fullName>
    </submittedName>
</protein>
<evidence type="ECO:0000313" key="2">
    <source>
        <dbReference type="EMBL" id="CCM06454.1"/>
    </source>
</evidence>
<dbReference type="AlphaFoldDB" id="J4H5B6"/>
<proteinExistence type="predicted"/>
<sequence length="195" mass="22339">MASVPATLIRLTSQPHDGAPSETDVGGVLEKGEGGKAQPWSTLATTRIEEQLQCRLSPRQSIELPVELWWKVIDFVADHLSQRVDGRTRMRELARVSRSWYTWCRVRAEERLDVINRDKKEVYRLIRRLDDNPERYNAIKRVQFVNKKISNFGSFVIHLVGKLHKVETLDLKSRWRPSSPAFGSLGSCTHGPSCM</sequence>
<name>J4H5B6_9APHY</name>
<dbReference type="HOGENOM" id="CLU_1602750_0_0_1"/>
<organism evidence="2 3">
    <name type="scientific">Fibroporia radiculosa</name>
    <dbReference type="NCBI Taxonomy" id="599839"/>
    <lineage>
        <taxon>Eukaryota</taxon>
        <taxon>Fungi</taxon>
        <taxon>Dikarya</taxon>
        <taxon>Basidiomycota</taxon>
        <taxon>Agaricomycotina</taxon>
        <taxon>Agaricomycetes</taxon>
        <taxon>Polyporales</taxon>
        <taxon>Fibroporiaceae</taxon>
        <taxon>Fibroporia</taxon>
    </lineage>
</organism>
<gene>
    <name evidence="2" type="ORF">FIBRA_08718</name>
</gene>
<evidence type="ECO:0000256" key="1">
    <source>
        <dbReference type="SAM" id="MobiDB-lite"/>
    </source>
</evidence>
<reference evidence="2 3" key="1">
    <citation type="journal article" date="2012" name="Appl. Environ. Microbiol.">
        <title>Short-read sequencing for genomic analysis of the brown rot fungus Fibroporia radiculosa.</title>
        <authorList>
            <person name="Tang J.D."/>
            <person name="Perkins A.D."/>
            <person name="Sonstegard T.S."/>
            <person name="Schroeder S.G."/>
            <person name="Burgess S.C."/>
            <person name="Diehl S.V."/>
        </authorList>
    </citation>
    <scope>NUCLEOTIDE SEQUENCE [LARGE SCALE GENOMIC DNA]</scope>
    <source>
        <strain evidence="2 3">TFFH 294</strain>
    </source>
</reference>
<dbReference type="InParanoid" id="J4H5B6"/>
<dbReference type="Proteomes" id="UP000006352">
    <property type="component" value="Unassembled WGS sequence"/>
</dbReference>